<dbReference type="HAMAP" id="MF_01547">
    <property type="entry name" value="RNA_methyltr_E"/>
    <property type="match status" value="1"/>
</dbReference>
<dbReference type="EMBL" id="FPHJ01000017">
    <property type="protein sequence ID" value="SFV56474.1"/>
    <property type="molecule type" value="Genomic_DNA"/>
</dbReference>
<keyword evidence="2 6" id="KW-0489">Methyltransferase</keyword>
<dbReference type="PANTHER" id="PTHR10920">
    <property type="entry name" value="RIBOSOMAL RNA METHYLTRANSFERASE"/>
    <property type="match status" value="1"/>
</dbReference>
<dbReference type="EC" id="2.1.1.-" evidence="6"/>
<dbReference type="PANTHER" id="PTHR10920:SF18">
    <property type="entry name" value="RRNA METHYLTRANSFERASE 2, MITOCHONDRIAL"/>
    <property type="match status" value="1"/>
</dbReference>
<keyword evidence="1" id="KW-0698">rRNA processing</keyword>
<evidence type="ECO:0000256" key="1">
    <source>
        <dbReference type="ARBA" id="ARBA00022552"/>
    </source>
</evidence>
<evidence type="ECO:0000256" key="2">
    <source>
        <dbReference type="ARBA" id="ARBA00022603"/>
    </source>
</evidence>
<dbReference type="AlphaFoldDB" id="A0A1W1BSK0"/>
<dbReference type="PIRSF" id="PIRSF005461">
    <property type="entry name" value="23S_rRNA_mtase"/>
    <property type="match status" value="1"/>
</dbReference>
<evidence type="ECO:0000256" key="4">
    <source>
        <dbReference type="ARBA" id="ARBA00022691"/>
    </source>
</evidence>
<keyword evidence="6" id="KW-0346">Stress response</keyword>
<name>A0A1W1BSK0_9ZZZZ</name>
<proteinExistence type="inferred from homology"/>
<protein>
    <submittedName>
        <fullName evidence="6">Heat shock protein FtsJ/RrmJ @ Ribosomal RNA large subunit methyltransferase E</fullName>
        <ecNumber evidence="6">2.1.1.-</ecNumber>
    </submittedName>
</protein>
<dbReference type="SUPFAM" id="SSF53335">
    <property type="entry name" value="S-adenosyl-L-methionine-dependent methyltransferases"/>
    <property type="match status" value="1"/>
</dbReference>
<dbReference type="FunFam" id="3.40.50.150:FF:000005">
    <property type="entry name" value="Ribosomal RNA large subunit methyltransferase E"/>
    <property type="match status" value="1"/>
</dbReference>
<evidence type="ECO:0000313" key="6">
    <source>
        <dbReference type="EMBL" id="SFV56474.1"/>
    </source>
</evidence>
<sequence>MTKKASHSKRWMAEHINDEFVKKAKEDGYRCRAVYKLLEIIEKTQFIKQGSFILDLGSAPGGWSEICAKKVGKNGKVIASDILDMDEIPNVEFIKGDFCEEETYKNILKLIPNGADVVLSDMAPNMSGQLSVDMPKSYYLAELALDIAKKILKSNGYFLVKIFQGEGFDEYVKNARITFKSVSIKKPKASRARSKEVYLFAHSLK</sequence>
<accession>A0A1W1BSK0</accession>
<gene>
    <name evidence="6" type="ORF">MNB_SUP05-5-489</name>
</gene>
<keyword evidence="4" id="KW-0949">S-adenosyl-L-methionine</keyword>
<keyword evidence="3 6" id="KW-0808">Transferase</keyword>
<organism evidence="6">
    <name type="scientific">hydrothermal vent metagenome</name>
    <dbReference type="NCBI Taxonomy" id="652676"/>
    <lineage>
        <taxon>unclassified sequences</taxon>
        <taxon>metagenomes</taxon>
        <taxon>ecological metagenomes</taxon>
    </lineage>
</organism>
<reference evidence="6" key="1">
    <citation type="submission" date="2016-10" db="EMBL/GenBank/DDBJ databases">
        <authorList>
            <person name="de Groot N.N."/>
        </authorList>
    </citation>
    <scope>NUCLEOTIDE SEQUENCE</scope>
</reference>
<feature type="domain" description="Ribosomal RNA methyltransferase FtsJ" evidence="5">
    <location>
        <begin position="29"/>
        <end position="201"/>
    </location>
</feature>
<evidence type="ECO:0000256" key="3">
    <source>
        <dbReference type="ARBA" id="ARBA00022679"/>
    </source>
</evidence>
<dbReference type="InterPro" id="IPR029063">
    <property type="entry name" value="SAM-dependent_MTases_sf"/>
</dbReference>
<dbReference type="GO" id="GO:0008650">
    <property type="term" value="F:rRNA (uridine-2'-O-)-methyltransferase activity"/>
    <property type="evidence" value="ECO:0007669"/>
    <property type="project" value="TreeGrafter"/>
</dbReference>
<dbReference type="InterPro" id="IPR002877">
    <property type="entry name" value="RNA_MeTrfase_FtsJ_dom"/>
</dbReference>
<dbReference type="Gene3D" id="3.40.50.150">
    <property type="entry name" value="Vaccinia Virus protein VP39"/>
    <property type="match status" value="1"/>
</dbReference>
<dbReference type="InterPro" id="IPR050082">
    <property type="entry name" value="RNA_methyltr_RlmE"/>
</dbReference>
<dbReference type="Pfam" id="PF01728">
    <property type="entry name" value="FtsJ"/>
    <property type="match status" value="1"/>
</dbReference>
<evidence type="ECO:0000259" key="5">
    <source>
        <dbReference type="Pfam" id="PF01728"/>
    </source>
</evidence>
<dbReference type="InterPro" id="IPR015507">
    <property type="entry name" value="rRNA-MeTfrase_E"/>
</dbReference>